<dbReference type="InterPro" id="IPR023214">
    <property type="entry name" value="HAD_sf"/>
</dbReference>
<proteinExistence type="inferred from homology"/>
<dbReference type="PRINTS" id="PR00413">
    <property type="entry name" value="HADHALOGNASE"/>
</dbReference>
<dbReference type="Gene3D" id="3.40.50.1000">
    <property type="entry name" value="HAD superfamily/HAD-like"/>
    <property type="match status" value="1"/>
</dbReference>
<keyword evidence="4" id="KW-1185">Reference proteome</keyword>
<dbReference type="NCBIfam" id="TIGR01428">
    <property type="entry name" value="HAD_type_II"/>
    <property type="match status" value="1"/>
</dbReference>
<dbReference type="AlphaFoldDB" id="A0A849KB92"/>
<dbReference type="InterPro" id="IPR006328">
    <property type="entry name" value="2-HAD"/>
</dbReference>
<dbReference type="EMBL" id="JABFAJ010000024">
    <property type="protein sequence ID" value="NNU28507.1"/>
    <property type="molecule type" value="Genomic_DNA"/>
</dbReference>
<dbReference type="RefSeq" id="WP_171248042.1">
    <property type="nucleotide sequence ID" value="NZ_JABFAJ010000024.1"/>
</dbReference>
<dbReference type="PANTHER" id="PTHR43316:SF3">
    <property type="entry name" value="HALOACID DEHALOGENASE, TYPE II (AFU_ORTHOLOGUE AFUA_2G07750)-RELATED"/>
    <property type="match status" value="1"/>
</dbReference>
<organism evidence="3 4">
    <name type="scientific">Isoptericola sediminis</name>
    <dbReference type="NCBI Taxonomy" id="2733572"/>
    <lineage>
        <taxon>Bacteria</taxon>
        <taxon>Bacillati</taxon>
        <taxon>Actinomycetota</taxon>
        <taxon>Actinomycetes</taxon>
        <taxon>Micrococcales</taxon>
        <taxon>Promicromonosporaceae</taxon>
        <taxon>Isoptericola</taxon>
    </lineage>
</organism>
<dbReference type="InterPro" id="IPR036412">
    <property type="entry name" value="HAD-like_sf"/>
</dbReference>
<dbReference type="SFLD" id="SFLDG01129">
    <property type="entry name" value="C1.5:_HAD__Beta-PGM__Phosphata"/>
    <property type="match status" value="1"/>
</dbReference>
<dbReference type="SFLD" id="SFLDS00003">
    <property type="entry name" value="Haloacid_Dehalogenase"/>
    <property type="match status" value="1"/>
</dbReference>
<name>A0A849KB92_9MICO</name>
<dbReference type="InterPro" id="IPR006439">
    <property type="entry name" value="HAD-SF_hydro_IA"/>
</dbReference>
<evidence type="ECO:0000313" key="3">
    <source>
        <dbReference type="EMBL" id="NNU28507.1"/>
    </source>
</evidence>
<dbReference type="Gene3D" id="1.10.150.240">
    <property type="entry name" value="Putative phosphatase, domain 2"/>
    <property type="match status" value="1"/>
</dbReference>
<protein>
    <submittedName>
        <fullName evidence="3">Haloacid dehalogenase type II</fullName>
    </submittedName>
</protein>
<accession>A0A849KB92</accession>
<dbReference type="InterPro" id="IPR051540">
    <property type="entry name" value="S-2-haloacid_dehalogenase"/>
</dbReference>
<comment type="similarity">
    <text evidence="1">Belongs to the HAD-like hydrolase superfamily. S-2-haloalkanoic acid dehalogenase family.</text>
</comment>
<evidence type="ECO:0000256" key="2">
    <source>
        <dbReference type="ARBA" id="ARBA00022801"/>
    </source>
</evidence>
<evidence type="ECO:0000313" key="4">
    <source>
        <dbReference type="Proteomes" id="UP000557204"/>
    </source>
</evidence>
<sequence length="227" mass="23435">MSIPRPDLVVLDVNETLSDLAPLADAFGDVGLDPGDVEAWFAGVLRDAFALGMLGDNPSFAEIGGALLRARLTAAGHPDPSEGAQQVLGRFVALSPHPDVVPGLLALAELGCRIVTLSNGSADVARALLADTAAGKVVEDYLAVAEADAWKPDARAYAHALAAAGVAAERAVLVAVHPWDVEGARRAGLQTAWVNRTGAVYPDHFGPADREVASVVDLAAVLGELPR</sequence>
<dbReference type="PANTHER" id="PTHR43316">
    <property type="entry name" value="HYDROLASE, HALOACID DELAHOGENASE-RELATED"/>
    <property type="match status" value="1"/>
</dbReference>
<evidence type="ECO:0000256" key="1">
    <source>
        <dbReference type="ARBA" id="ARBA00008106"/>
    </source>
</evidence>
<gene>
    <name evidence="3" type="ORF">HLI28_13280</name>
</gene>
<dbReference type="SUPFAM" id="SSF56784">
    <property type="entry name" value="HAD-like"/>
    <property type="match status" value="1"/>
</dbReference>
<dbReference type="Pfam" id="PF00702">
    <property type="entry name" value="Hydrolase"/>
    <property type="match status" value="1"/>
</dbReference>
<dbReference type="GO" id="GO:0019120">
    <property type="term" value="F:hydrolase activity, acting on acid halide bonds, in C-halide compounds"/>
    <property type="evidence" value="ECO:0007669"/>
    <property type="project" value="InterPro"/>
</dbReference>
<dbReference type="InterPro" id="IPR023198">
    <property type="entry name" value="PGP-like_dom2"/>
</dbReference>
<reference evidence="3 4" key="1">
    <citation type="submission" date="2020-05" db="EMBL/GenBank/DDBJ databases">
        <title>Genome sequence of Isoptericola sp. JC619 isolated from Chilika lagoon, India.</title>
        <authorList>
            <person name="Kumar D."/>
            <person name="Appam K."/>
            <person name="Gandham S."/>
            <person name="Uppada J."/>
            <person name="Sasikala C."/>
            <person name="Venkata Ramana C."/>
        </authorList>
    </citation>
    <scope>NUCLEOTIDE SEQUENCE [LARGE SCALE GENOMIC DNA]</scope>
    <source>
        <strain evidence="3 4">JC619</strain>
    </source>
</reference>
<keyword evidence="2" id="KW-0378">Hydrolase</keyword>
<comment type="caution">
    <text evidence="3">The sequence shown here is derived from an EMBL/GenBank/DDBJ whole genome shotgun (WGS) entry which is preliminary data.</text>
</comment>
<dbReference type="Proteomes" id="UP000557204">
    <property type="component" value="Unassembled WGS sequence"/>
</dbReference>